<comment type="caution">
    <text evidence="1">The sequence shown here is derived from an EMBL/GenBank/DDBJ whole genome shotgun (WGS) entry which is preliminary data.</text>
</comment>
<name>A0ABT1SGR4_9FIRM</name>
<dbReference type="RefSeq" id="WP_256313078.1">
    <property type="nucleotide sequence ID" value="NZ_JANGAC010000027.1"/>
</dbReference>
<evidence type="ECO:0000313" key="2">
    <source>
        <dbReference type="Proteomes" id="UP001524478"/>
    </source>
</evidence>
<sequence>MKDINWLKENYLNFLREKQENFKRSIEDLQKQECVDEANLEKVRLNIVEIFYKMFNISLSDNPMALRERYLGFFDKITEPWHINKEKALEFGKEKEVIIEDIKIQEAEELKNRFKEYYNQLDIN</sequence>
<protein>
    <submittedName>
        <fullName evidence="1">Uncharacterized protein</fullName>
    </submittedName>
</protein>
<dbReference type="Proteomes" id="UP001524478">
    <property type="component" value="Unassembled WGS sequence"/>
</dbReference>
<gene>
    <name evidence="1" type="ORF">NE686_21485</name>
</gene>
<reference evidence="1 2" key="1">
    <citation type="submission" date="2022-06" db="EMBL/GenBank/DDBJ databases">
        <title>Isolation of gut microbiota from human fecal samples.</title>
        <authorList>
            <person name="Pamer E.G."/>
            <person name="Barat B."/>
            <person name="Waligurski E."/>
            <person name="Medina S."/>
            <person name="Paddock L."/>
            <person name="Mostad J."/>
        </authorList>
    </citation>
    <scope>NUCLEOTIDE SEQUENCE [LARGE SCALE GENOMIC DNA]</scope>
    <source>
        <strain evidence="1 2">DFI.7.95</strain>
    </source>
</reference>
<proteinExistence type="predicted"/>
<evidence type="ECO:0000313" key="1">
    <source>
        <dbReference type="EMBL" id="MCQ4925684.1"/>
    </source>
</evidence>
<keyword evidence="2" id="KW-1185">Reference proteome</keyword>
<accession>A0ABT1SGR4</accession>
<dbReference type="EMBL" id="JANGAC010000027">
    <property type="protein sequence ID" value="MCQ4925684.1"/>
    <property type="molecule type" value="Genomic_DNA"/>
</dbReference>
<organism evidence="1 2">
    <name type="scientific">Tissierella carlieri</name>
    <dbReference type="NCBI Taxonomy" id="689904"/>
    <lineage>
        <taxon>Bacteria</taxon>
        <taxon>Bacillati</taxon>
        <taxon>Bacillota</taxon>
        <taxon>Tissierellia</taxon>
        <taxon>Tissierellales</taxon>
        <taxon>Tissierellaceae</taxon>
        <taxon>Tissierella</taxon>
    </lineage>
</organism>